<keyword evidence="3" id="KW-1185">Reference proteome</keyword>
<dbReference type="Gene3D" id="3.40.960.10">
    <property type="entry name" value="VSR Endonuclease"/>
    <property type="match status" value="1"/>
</dbReference>
<dbReference type="Pfam" id="PF04480">
    <property type="entry name" value="DUF559"/>
    <property type="match status" value="1"/>
</dbReference>
<gene>
    <name evidence="2" type="ORF">LAUMK4_04986</name>
</gene>
<name>A0ABY6RQ54_9MYCO</name>
<evidence type="ECO:0000313" key="3">
    <source>
        <dbReference type="Proteomes" id="UP000271464"/>
    </source>
</evidence>
<dbReference type="SUPFAM" id="SSF52980">
    <property type="entry name" value="Restriction endonuclease-like"/>
    <property type="match status" value="1"/>
</dbReference>
<feature type="domain" description="DUF559" evidence="1">
    <location>
        <begin position="12"/>
        <end position="74"/>
    </location>
</feature>
<protein>
    <recommendedName>
        <fullName evidence="1">DUF559 domain-containing protein</fullName>
    </recommendedName>
</protein>
<dbReference type="EMBL" id="UPHM01000134">
    <property type="protein sequence ID" value="VBA30163.1"/>
    <property type="molecule type" value="Genomic_DNA"/>
</dbReference>
<proteinExistence type="predicted"/>
<dbReference type="InterPro" id="IPR007569">
    <property type="entry name" value="DUF559"/>
</dbReference>
<sequence length="84" mass="9768">MFDEYGDFVARIDMGYEELRVGIEYDGPQHWTDPGQRDRDIDRYTALLDLGWTIIRVSGELLRYRRGTFVGRVVAAMQAAGWRP</sequence>
<dbReference type="Proteomes" id="UP000271464">
    <property type="component" value="Unassembled WGS sequence"/>
</dbReference>
<evidence type="ECO:0000313" key="2">
    <source>
        <dbReference type="EMBL" id="VBA30163.1"/>
    </source>
</evidence>
<reference evidence="2 3" key="1">
    <citation type="submission" date="2018-09" db="EMBL/GenBank/DDBJ databases">
        <authorList>
            <person name="Tagini F."/>
        </authorList>
    </citation>
    <scope>NUCLEOTIDE SEQUENCE [LARGE SCALE GENOMIC DNA]</scope>
    <source>
        <strain evidence="2 3">MK4</strain>
    </source>
</reference>
<accession>A0ABY6RQ54</accession>
<comment type="caution">
    <text evidence="2">The sequence shown here is derived from an EMBL/GenBank/DDBJ whole genome shotgun (WGS) entry which is preliminary data.</text>
</comment>
<evidence type="ECO:0000259" key="1">
    <source>
        <dbReference type="Pfam" id="PF04480"/>
    </source>
</evidence>
<organism evidence="2 3">
    <name type="scientific">Mycobacterium persicum</name>
    <dbReference type="NCBI Taxonomy" id="1487726"/>
    <lineage>
        <taxon>Bacteria</taxon>
        <taxon>Bacillati</taxon>
        <taxon>Actinomycetota</taxon>
        <taxon>Actinomycetes</taxon>
        <taxon>Mycobacteriales</taxon>
        <taxon>Mycobacteriaceae</taxon>
        <taxon>Mycobacterium</taxon>
    </lineage>
</organism>
<dbReference type="InterPro" id="IPR011335">
    <property type="entry name" value="Restrct_endonuc-II-like"/>
</dbReference>